<keyword evidence="3" id="KW-1185">Reference proteome</keyword>
<dbReference type="STRING" id="337451.A0A443NYN3"/>
<evidence type="ECO:0000313" key="2">
    <source>
        <dbReference type="EMBL" id="RWR83592.1"/>
    </source>
</evidence>
<dbReference type="PROSITE" id="PS51144">
    <property type="entry name" value="ALPHA_CA_2"/>
    <property type="match status" value="1"/>
</dbReference>
<dbReference type="EMBL" id="QPKB01000004">
    <property type="protein sequence ID" value="RWR83592.1"/>
    <property type="molecule type" value="Genomic_DNA"/>
</dbReference>
<dbReference type="AlphaFoldDB" id="A0A443NYN3"/>
<dbReference type="Proteomes" id="UP000283530">
    <property type="component" value="Unassembled WGS sequence"/>
</dbReference>
<gene>
    <name evidence="2" type="ORF">CKAN_01235100</name>
</gene>
<dbReference type="InterPro" id="IPR036398">
    <property type="entry name" value="CA_dom_sf"/>
</dbReference>
<dbReference type="OrthoDB" id="1721253at2759"/>
<proteinExistence type="predicted"/>
<evidence type="ECO:0000259" key="1">
    <source>
        <dbReference type="PROSITE" id="PS51144"/>
    </source>
</evidence>
<sequence>MASTLRFPAELHLVHRSDDGDICVVAILYRFGDPDPFLILLKDYLSQLAKEACAGDAVPQVPLGI</sequence>
<name>A0A443NYN3_9MAGN</name>
<comment type="caution">
    <text evidence="2">The sequence shown here is derived from an EMBL/GenBank/DDBJ whole genome shotgun (WGS) entry which is preliminary data.</text>
</comment>
<dbReference type="SUPFAM" id="SSF51069">
    <property type="entry name" value="Carbonic anhydrase"/>
    <property type="match status" value="1"/>
</dbReference>
<reference evidence="2 3" key="1">
    <citation type="journal article" date="2019" name="Nat. Plants">
        <title>Stout camphor tree genome fills gaps in understanding of flowering plant genome evolution.</title>
        <authorList>
            <person name="Chaw S.M."/>
            <person name="Liu Y.C."/>
            <person name="Wu Y.W."/>
            <person name="Wang H.Y."/>
            <person name="Lin C.I."/>
            <person name="Wu C.S."/>
            <person name="Ke H.M."/>
            <person name="Chang L.Y."/>
            <person name="Hsu C.Y."/>
            <person name="Yang H.T."/>
            <person name="Sudianto E."/>
            <person name="Hsu M.H."/>
            <person name="Wu K.P."/>
            <person name="Wang L.N."/>
            <person name="Leebens-Mack J.H."/>
            <person name="Tsai I.J."/>
        </authorList>
    </citation>
    <scope>NUCLEOTIDE SEQUENCE [LARGE SCALE GENOMIC DNA]</scope>
    <source>
        <strain evidence="3">cv. Chaw 1501</strain>
        <tissue evidence="2">Young leaves</tissue>
    </source>
</reference>
<organism evidence="2 3">
    <name type="scientific">Cinnamomum micranthum f. kanehirae</name>
    <dbReference type="NCBI Taxonomy" id="337451"/>
    <lineage>
        <taxon>Eukaryota</taxon>
        <taxon>Viridiplantae</taxon>
        <taxon>Streptophyta</taxon>
        <taxon>Embryophyta</taxon>
        <taxon>Tracheophyta</taxon>
        <taxon>Spermatophyta</taxon>
        <taxon>Magnoliopsida</taxon>
        <taxon>Magnoliidae</taxon>
        <taxon>Laurales</taxon>
        <taxon>Lauraceae</taxon>
        <taxon>Cinnamomum</taxon>
    </lineage>
</organism>
<protein>
    <submittedName>
        <fullName evidence="2">Alpha carbonic anhydrase 1, chloroplastic isoform X1</fullName>
    </submittedName>
</protein>
<accession>A0A443NYN3</accession>
<feature type="domain" description="Alpha-carbonic anhydrase" evidence="1">
    <location>
        <begin position="1"/>
        <end position="65"/>
    </location>
</feature>
<dbReference type="Gene3D" id="3.10.200.10">
    <property type="entry name" value="Alpha carbonic anhydrase"/>
    <property type="match status" value="1"/>
</dbReference>
<dbReference type="InterPro" id="IPR001148">
    <property type="entry name" value="CA_dom"/>
</dbReference>
<evidence type="ECO:0000313" key="3">
    <source>
        <dbReference type="Proteomes" id="UP000283530"/>
    </source>
</evidence>